<dbReference type="Gene3D" id="3.40.50.300">
    <property type="entry name" value="P-loop containing nucleotide triphosphate hydrolases"/>
    <property type="match status" value="1"/>
</dbReference>
<dbReference type="InterPro" id="IPR020568">
    <property type="entry name" value="Ribosomal_Su5_D2-typ_SF"/>
</dbReference>
<dbReference type="GO" id="GO:0003746">
    <property type="term" value="F:translation elongation factor activity"/>
    <property type="evidence" value="ECO:0007669"/>
    <property type="project" value="UniProtKB-KW"/>
</dbReference>
<keyword evidence="5" id="KW-0342">GTP-binding</keyword>
<dbReference type="SUPFAM" id="SSF54211">
    <property type="entry name" value="Ribosomal protein S5 domain 2-like"/>
    <property type="match status" value="1"/>
</dbReference>
<dbReference type="Pfam" id="PF14492">
    <property type="entry name" value="EFG_III"/>
    <property type="match status" value="1"/>
</dbReference>
<dbReference type="InterPro" id="IPR000640">
    <property type="entry name" value="EFG_V-like"/>
</dbReference>
<evidence type="ECO:0000259" key="7">
    <source>
        <dbReference type="PROSITE" id="PS51722"/>
    </source>
</evidence>
<dbReference type="InterPro" id="IPR027417">
    <property type="entry name" value="P-loop_NTPase"/>
</dbReference>
<dbReference type="Gene3D" id="3.30.230.10">
    <property type="match status" value="1"/>
</dbReference>
<evidence type="ECO:0000256" key="6">
    <source>
        <dbReference type="ARBA" id="ARBA00024731"/>
    </source>
</evidence>
<dbReference type="GO" id="GO:0032790">
    <property type="term" value="P:ribosome disassembly"/>
    <property type="evidence" value="ECO:0007669"/>
    <property type="project" value="TreeGrafter"/>
</dbReference>
<dbReference type="PANTHER" id="PTHR43261">
    <property type="entry name" value="TRANSLATION ELONGATION FACTOR G-RELATED"/>
    <property type="match status" value="1"/>
</dbReference>
<keyword evidence="3 8" id="KW-0251">Elongation factor</keyword>
<comment type="function">
    <text evidence="6">Catalyzes the GTP-dependent ribosomal translocation step during translation elongation. During this step, the ribosome changes from the pre-translocational (PRE) to the post-translocational (POST) state as the newly formed A-site-bound peptidyl-tRNA and P-site-bound deacylated tRNA move to the P and E sites, respectively. Catalyzes the coordinated movement of the two tRNA molecules, the mRNA and conformational changes in the ribosome.</text>
</comment>
<dbReference type="EMBL" id="PFGP01000082">
    <property type="protein sequence ID" value="PIW66406.1"/>
    <property type="molecule type" value="Genomic_DNA"/>
</dbReference>
<dbReference type="SUPFAM" id="SSF52540">
    <property type="entry name" value="P-loop containing nucleoside triphosphate hydrolases"/>
    <property type="match status" value="1"/>
</dbReference>
<dbReference type="GO" id="GO:0003924">
    <property type="term" value="F:GTPase activity"/>
    <property type="evidence" value="ECO:0007669"/>
    <property type="project" value="InterPro"/>
</dbReference>
<dbReference type="CDD" id="cd16262">
    <property type="entry name" value="EFG_III"/>
    <property type="match status" value="1"/>
</dbReference>
<dbReference type="GO" id="GO:0005525">
    <property type="term" value="F:GTP binding"/>
    <property type="evidence" value="ECO:0007669"/>
    <property type="project" value="UniProtKB-KW"/>
</dbReference>
<dbReference type="InterPro" id="IPR035647">
    <property type="entry name" value="EFG_III/V"/>
</dbReference>
<dbReference type="Pfam" id="PF00679">
    <property type="entry name" value="EFG_C"/>
    <property type="match status" value="1"/>
</dbReference>
<dbReference type="NCBIfam" id="TIGR00231">
    <property type="entry name" value="small_GTP"/>
    <property type="match status" value="1"/>
</dbReference>
<dbReference type="InterPro" id="IPR009022">
    <property type="entry name" value="EFG_III"/>
</dbReference>
<dbReference type="PRINTS" id="PR01037">
    <property type="entry name" value="TCRTETOQM"/>
</dbReference>
<dbReference type="PANTHER" id="PTHR43261:SF6">
    <property type="entry name" value="ELONGATION FACTOR G-LIKE PROTEIN"/>
    <property type="match status" value="1"/>
</dbReference>
<keyword evidence="2" id="KW-0547">Nucleotide-binding</keyword>
<proteinExistence type="predicted"/>
<evidence type="ECO:0000256" key="2">
    <source>
        <dbReference type="ARBA" id="ARBA00022741"/>
    </source>
</evidence>
<dbReference type="InterPro" id="IPR005225">
    <property type="entry name" value="Small_GTP-bd"/>
</dbReference>
<dbReference type="InterPro" id="IPR047872">
    <property type="entry name" value="EFG_IV"/>
</dbReference>
<dbReference type="PROSITE" id="PS51722">
    <property type="entry name" value="G_TR_2"/>
    <property type="match status" value="1"/>
</dbReference>
<feature type="domain" description="Tr-type G" evidence="7">
    <location>
        <begin position="7"/>
        <end position="250"/>
    </location>
</feature>
<dbReference type="SMART" id="SM00838">
    <property type="entry name" value="EFG_C"/>
    <property type="match status" value="1"/>
</dbReference>
<evidence type="ECO:0000313" key="8">
    <source>
        <dbReference type="EMBL" id="PIW66406.1"/>
    </source>
</evidence>
<dbReference type="NCBIfam" id="NF009891">
    <property type="entry name" value="PRK13351.1-1"/>
    <property type="match status" value="1"/>
</dbReference>
<reference evidence="8 9" key="1">
    <citation type="submission" date="2017-09" db="EMBL/GenBank/DDBJ databases">
        <title>Depth-based differentiation of microbial function through sediment-hosted aquifers and enrichment of novel symbionts in the deep terrestrial subsurface.</title>
        <authorList>
            <person name="Probst A.J."/>
            <person name="Ladd B."/>
            <person name="Jarett J.K."/>
            <person name="Geller-Mcgrath D.E."/>
            <person name="Sieber C.M."/>
            <person name="Emerson J.B."/>
            <person name="Anantharaman K."/>
            <person name="Thomas B.C."/>
            <person name="Malmstrom R."/>
            <person name="Stieglmeier M."/>
            <person name="Klingl A."/>
            <person name="Woyke T."/>
            <person name="Ryan C.M."/>
            <person name="Banfield J.F."/>
        </authorList>
    </citation>
    <scope>NUCLEOTIDE SEQUENCE [LARGE SCALE GENOMIC DNA]</scope>
    <source>
        <strain evidence="8">CG12_big_fil_rev_8_21_14_0_65_43_15</strain>
    </source>
</reference>
<protein>
    <recommendedName>
        <fullName evidence="1">Elongation factor G</fullName>
    </recommendedName>
</protein>
<name>A0A2J0LNT3_9BACT</name>
<dbReference type="InterPro" id="IPR035649">
    <property type="entry name" value="EFG_V"/>
</dbReference>
<dbReference type="CDD" id="cd03713">
    <property type="entry name" value="EFG_mtEFG_C"/>
    <property type="match status" value="1"/>
</dbReference>
<dbReference type="SUPFAM" id="SSF50447">
    <property type="entry name" value="Translation proteins"/>
    <property type="match status" value="1"/>
</dbReference>
<evidence type="ECO:0000256" key="4">
    <source>
        <dbReference type="ARBA" id="ARBA00022917"/>
    </source>
</evidence>
<dbReference type="CDD" id="cd01434">
    <property type="entry name" value="EFG_mtEFG1_IV"/>
    <property type="match status" value="1"/>
</dbReference>
<dbReference type="PRINTS" id="PR00315">
    <property type="entry name" value="ELONGATNFCT"/>
</dbReference>
<dbReference type="Pfam" id="PF03764">
    <property type="entry name" value="EFG_IV"/>
    <property type="match status" value="1"/>
</dbReference>
<dbReference type="NCBIfam" id="NF009381">
    <property type="entry name" value="PRK12740.1-5"/>
    <property type="match status" value="1"/>
</dbReference>
<dbReference type="SMART" id="SM00889">
    <property type="entry name" value="EFG_IV"/>
    <property type="match status" value="1"/>
</dbReference>
<dbReference type="InterPro" id="IPR000795">
    <property type="entry name" value="T_Tr_GTP-bd_dom"/>
</dbReference>
<evidence type="ECO:0000256" key="3">
    <source>
        <dbReference type="ARBA" id="ARBA00022768"/>
    </source>
</evidence>
<dbReference type="AlphaFoldDB" id="A0A2J0LNT3"/>
<dbReference type="FunFam" id="3.30.70.240:FF:000001">
    <property type="entry name" value="Elongation factor G"/>
    <property type="match status" value="1"/>
</dbReference>
<evidence type="ECO:0000256" key="5">
    <source>
        <dbReference type="ARBA" id="ARBA00023134"/>
    </source>
</evidence>
<evidence type="ECO:0000256" key="1">
    <source>
        <dbReference type="ARBA" id="ARBA00017872"/>
    </source>
</evidence>
<accession>A0A2J0LNT3</accession>
<dbReference type="Gene3D" id="3.30.70.240">
    <property type="match status" value="1"/>
</dbReference>
<dbReference type="FunFam" id="3.30.230.10:FF:000003">
    <property type="entry name" value="Elongation factor G"/>
    <property type="match status" value="1"/>
</dbReference>
<dbReference type="InterPro" id="IPR014721">
    <property type="entry name" value="Ribsml_uS5_D2-typ_fold_subgr"/>
</dbReference>
<organism evidence="8 9">
    <name type="scientific">Candidatus Taenaricola geysiri</name>
    <dbReference type="NCBI Taxonomy" id="1974752"/>
    <lineage>
        <taxon>Bacteria</taxon>
        <taxon>Pseudomonadati</taxon>
        <taxon>Candidatus Omnitrophota</taxon>
        <taxon>Candidatus Taenaricola</taxon>
    </lineage>
</organism>
<dbReference type="Gene3D" id="2.40.30.10">
    <property type="entry name" value="Translation factors"/>
    <property type="match status" value="1"/>
</dbReference>
<dbReference type="Pfam" id="PF22042">
    <property type="entry name" value="EF-G_D2"/>
    <property type="match status" value="1"/>
</dbReference>
<dbReference type="SUPFAM" id="SSF54980">
    <property type="entry name" value="EF-G C-terminal domain-like"/>
    <property type="match status" value="2"/>
</dbReference>
<sequence>MPDYDTDHIRNIVLLSHPQAGKTSVSEAMLFAAGAVSRQGKIDDGSTTSDYLADEIERKGSINLGVLNCMWKSHKINIIDTPGYAEFINDVITAQIAADIAIIVVDAASGIELGTERAWKIISEKRLPALIYINKMDRERADFHKTYEAIVNKFGNKCVVLVAPEGKVLDKKAGEKYYQQLVDTVAEVDDKLVEKYLESGELSPDEIISALKKGVLEGSVIPVVCGSATTNPQADILLDIITEFFPCPSYKTEIKGKTPSSGAEEARKISDTEHFSGQVFKTVVDPYVGQLSIFKIFSGKLMPDTSFYNVSRGASERIGKIFYIQGKSQAPVAKAIAGDIVAVAKLKDTHTGDSISEDKSQILFDPPVFPEPAMSFAVKPKSRADEDKISGALTKLALEDLTFKVNRDPQTKEMIVSGLGDLHLKIMLHRLKLRFGVDVEVGTPKIAYKETIVGKGDAQYRHKKQSGGAGQFAEVWLKVEPMERGKGFEFVDDIVGGAIPGPFVVSCEKGIRSAMDQGPLAGYPVVDVRAIVYDGKTHPVDSKDIAFQIAAKHGFKDAFLKARPVLLEPIMDIEVTVPDEFMGDVSGMINSKRGRILGVNPSGIGSETVAANVPLAEMFKFISELKSLTGGRGSYTMHFNRYEEVPGKFAQAIIDQAKATRQEEKEE</sequence>
<dbReference type="Pfam" id="PF00009">
    <property type="entry name" value="GTP_EFTU"/>
    <property type="match status" value="1"/>
</dbReference>
<evidence type="ECO:0000313" key="9">
    <source>
        <dbReference type="Proteomes" id="UP000231267"/>
    </source>
</evidence>
<dbReference type="InterPro" id="IPR053905">
    <property type="entry name" value="EF-G-like_DII"/>
</dbReference>
<dbReference type="InterPro" id="IPR041095">
    <property type="entry name" value="EFG_II"/>
</dbReference>
<dbReference type="Gene3D" id="3.30.70.870">
    <property type="entry name" value="Elongation Factor G (Translational Gtpase), domain 3"/>
    <property type="match status" value="1"/>
</dbReference>
<comment type="caution">
    <text evidence="8">The sequence shown here is derived from an EMBL/GenBank/DDBJ whole genome shotgun (WGS) entry which is preliminary data.</text>
</comment>
<dbReference type="InterPro" id="IPR009000">
    <property type="entry name" value="Transl_B-barrel_sf"/>
</dbReference>
<gene>
    <name evidence="8" type="primary">fusA</name>
    <name evidence="8" type="ORF">COW11_03520</name>
</gene>
<dbReference type="InterPro" id="IPR005517">
    <property type="entry name" value="Transl_elong_EFG/EF2_IV"/>
</dbReference>
<keyword evidence="4" id="KW-0648">Protein biosynthesis</keyword>
<dbReference type="Proteomes" id="UP000231267">
    <property type="component" value="Unassembled WGS sequence"/>
</dbReference>
<dbReference type="CDD" id="cd04088">
    <property type="entry name" value="EFG_mtEFG_II"/>
    <property type="match status" value="1"/>
</dbReference>